<accession>A0A840CXA0</accession>
<comment type="caution">
    <text evidence="1">The sequence shown here is derived from an EMBL/GenBank/DDBJ whole genome shotgun (WGS) entry which is preliminary data.</text>
</comment>
<dbReference type="Proteomes" id="UP000560658">
    <property type="component" value="Unassembled WGS sequence"/>
</dbReference>
<sequence>MRIKHGTLCLITLFICFACQQKKQEIIVEQAASKFSEYFYNLNYPAAEALATPSSANLLKFLASNVRQQDLDLLHAQTPATVSILESSIDSNGEEAQVICQISNALIIDIIKSKAEITESLVDTLQLTKVGSKWLIKKDIQQQNGTQSHD</sequence>
<evidence type="ECO:0008006" key="3">
    <source>
        <dbReference type="Google" id="ProtNLM"/>
    </source>
</evidence>
<proteinExistence type="predicted"/>
<dbReference type="RefSeq" id="WP_044162831.1">
    <property type="nucleotide sequence ID" value="NZ_JACIER010000003.1"/>
</dbReference>
<dbReference type="EMBL" id="JACIER010000003">
    <property type="protein sequence ID" value="MBB4043189.1"/>
    <property type="molecule type" value="Genomic_DNA"/>
</dbReference>
<protein>
    <recommendedName>
        <fullName evidence="3">DUF4878 domain-containing protein</fullName>
    </recommendedName>
</protein>
<reference evidence="1" key="1">
    <citation type="submission" date="2020-08" db="EMBL/GenBank/DDBJ databases">
        <title>Genomic Encyclopedia of Type Strains, Phase IV (KMG-IV): sequencing the most valuable type-strain genomes for metagenomic binning, comparative biology and taxonomic classification.</title>
        <authorList>
            <person name="Goeker M."/>
        </authorList>
    </citation>
    <scope>NUCLEOTIDE SEQUENCE [LARGE SCALE GENOMIC DNA]</scope>
    <source>
        <strain evidence="1">DSM 105720</strain>
    </source>
</reference>
<evidence type="ECO:0000313" key="1">
    <source>
        <dbReference type="EMBL" id="MBB4043189.1"/>
    </source>
</evidence>
<dbReference type="AlphaFoldDB" id="A0A840CXA0"/>
<gene>
    <name evidence="1" type="ORF">GGR06_000956</name>
</gene>
<name>A0A840CXA0_9BACE</name>
<evidence type="ECO:0000313" key="2">
    <source>
        <dbReference type="Proteomes" id="UP000560658"/>
    </source>
</evidence>
<organism evidence="1 2">
    <name type="scientific">Bacteroides reticulotermitis</name>
    <dbReference type="NCBI Taxonomy" id="1133319"/>
    <lineage>
        <taxon>Bacteria</taxon>
        <taxon>Pseudomonadati</taxon>
        <taxon>Bacteroidota</taxon>
        <taxon>Bacteroidia</taxon>
        <taxon>Bacteroidales</taxon>
        <taxon>Bacteroidaceae</taxon>
        <taxon>Bacteroides</taxon>
    </lineage>
</organism>
<keyword evidence="2" id="KW-1185">Reference proteome</keyword>